<feature type="domain" description="Chromo" evidence="2">
    <location>
        <begin position="68"/>
        <end position="127"/>
    </location>
</feature>
<dbReference type="SUPFAM" id="SSF54160">
    <property type="entry name" value="Chromo domain-like"/>
    <property type="match status" value="1"/>
</dbReference>
<dbReference type="VEuPathDB" id="FungiDB:CNA03150"/>
<dbReference type="Proteomes" id="UP000002149">
    <property type="component" value="Chromosome 1"/>
</dbReference>
<dbReference type="GO" id="GO:0006338">
    <property type="term" value="P:chromatin remodeling"/>
    <property type="evidence" value="ECO:0007669"/>
    <property type="project" value="UniProtKB-ARBA"/>
</dbReference>
<dbReference type="EMBL" id="AE017341">
    <property type="protein sequence ID" value="AAW40937.2"/>
    <property type="molecule type" value="Genomic_DNA"/>
</dbReference>
<dbReference type="InterPro" id="IPR000953">
    <property type="entry name" value="Chromo/chromo_shadow_dom"/>
</dbReference>
<dbReference type="Pfam" id="PF00385">
    <property type="entry name" value="Chromo"/>
    <property type="match status" value="1"/>
</dbReference>
<protein>
    <recommendedName>
        <fullName evidence="2">Chromo domain-containing protein</fullName>
    </recommendedName>
</protein>
<evidence type="ECO:0000313" key="4">
    <source>
        <dbReference type="Proteomes" id="UP000002149"/>
    </source>
</evidence>
<dbReference type="InterPro" id="IPR016197">
    <property type="entry name" value="Chromo-like_dom_sf"/>
</dbReference>
<dbReference type="PROSITE" id="PS50013">
    <property type="entry name" value="CHROMO_2"/>
    <property type="match status" value="1"/>
</dbReference>
<dbReference type="KEGG" id="cne:CNA03150"/>
<evidence type="ECO:0000259" key="2">
    <source>
        <dbReference type="PROSITE" id="PS50013"/>
    </source>
</evidence>
<feature type="region of interest" description="Disordered" evidence="1">
    <location>
        <begin position="9"/>
        <end position="61"/>
    </location>
</feature>
<name>Q5KPD8_CRYD1</name>
<feature type="compositionally biased region" description="Polar residues" evidence="1">
    <location>
        <begin position="14"/>
        <end position="24"/>
    </location>
</feature>
<dbReference type="InParanoid" id="Q5KPD8"/>
<dbReference type="AlphaFoldDB" id="Q5KPD8"/>
<feature type="compositionally biased region" description="Basic residues" evidence="1">
    <location>
        <begin position="46"/>
        <end position="60"/>
    </location>
</feature>
<dbReference type="OrthoDB" id="2447764at2759"/>
<reference evidence="3 4" key="1">
    <citation type="journal article" date="2005" name="Science">
        <title>The genome of the basidiomycetous yeast and human pathogen Cryptococcus neoformans.</title>
        <authorList>
            <person name="Loftus B.J."/>
            <person name="Fung E."/>
            <person name="Roncaglia P."/>
            <person name="Rowley D."/>
            <person name="Amedeo P."/>
            <person name="Bruno D."/>
            <person name="Vamathevan J."/>
            <person name="Miranda M."/>
            <person name="Anderson I.J."/>
            <person name="Fraser J.A."/>
            <person name="Allen J.E."/>
            <person name="Bosdet I.E."/>
            <person name="Brent M.R."/>
            <person name="Chiu R."/>
            <person name="Doering T.L."/>
            <person name="Donlin M.J."/>
            <person name="D'Souza C.A."/>
            <person name="Fox D.S."/>
            <person name="Grinberg V."/>
            <person name="Fu J."/>
            <person name="Fukushima M."/>
            <person name="Haas B.J."/>
            <person name="Huang J.C."/>
            <person name="Janbon G."/>
            <person name="Jones S.J."/>
            <person name="Koo H.L."/>
            <person name="Krzywinski M.I."/>
            <person name="Kwon-Chung J.K."/>
            <person name="Lengeler K.B."/>
            <person name="Maiti R."/>
            <person name="Marra M.A."/>
            <person name="Marra R.E."/>
            <person name="Mathewson C.A."/>
            <person name="Mitchell T.G."/>
            <person name="Pertea M."/>
            <person name="Riggs F.R."/>
            <person name="Salzberg S.L."/>
            <person name="Schein J.E."/>
            <person name="Shvartsbeyn A."/>
            <person name="Shin H."/>
            <person name="Shumway M."/>
            <person name="Specht C.A."/>
            <person name="Suh B.B."/>
            <person name="Tenney A."/>
            <person name="Utterback T.R."/>
            <person name="Wickes B.L."/>
            <person name="Wortman J.R."/>
            <person name="Wye N.H."/>
            <person name="Kronstad J.W."/>
            <person name="Lodge J.K."/>
            <person name="Heitman J."/>
            <person name="Davis R.W."/>
            <person name="Fraser C.M."/>
            <person name="Hyman R.W."/>
        </authorList>
    </citation>
    <scope>NUCLEOTIDE SEQUENCE [LARGE SCALE GENOMIC DNA]</scope>
    <source>
        <strain evidence="4">JEC21 / ATCC MYA-565</strain>
    </source>
</reference>
<dbReference type="SMART" id="SM00298">
    <property type="entry name" value="CHROMO"/>
    <property type="match status" value="1"/>
</dbReference>
<dbReference type="InterPro" id="IPR023780">
    <property type="entry name" value="Chromo_domain"/>
</dbReference>
<evidence type="ECO:0000256" key="1">
    <source>
        <dbReference type="SAM" id="MobiDB-lite"/>
    </source>
</evidence>
<gene>
    <name evidence="3" type="ordered locus">CNA03150</name>
</gene>
<organism evidence="3 4">
    <name type="scientific">Cryptococcus deneoformans (strain JEC21 / ATCC MYA-565)</name>
    <name type="common">Cryptococcus neoformans var. neoformans serotype D</name>
    <dbReference type="NCBI Taxonomy" id="214684"/>
    <lineage>
        <taxon>Eukaryota</taxon>
        <taxon>Fungi</taxon>
        <taxon>Dikarya</taxon>
        <taxon>Basidiomycota</taxon>
        <taxon>Agaricomycotina</taxon>
        <taxon>Tremellomycetes</taxon>
        <taxon>Tremellales</taxon>
        <taxon>Cryptococcaceae</taxon>
        <taxon>Cryptococcus</taxon>
        <taxon>Cryptococcus neoformans species complex</taxon>
    </lineage>
</organism>
<evidence type="ECO:0000313" key="3">
    <source>
        <dbReference type="EMBL" id="AAW40937.2"/>
    </source>
</evidence>
<dbReference type="PaxDb" id="214684-Q5KPD8"/>
<dbReference type="HOGENOM" id="CLU_839425_0_0_1"/>
<accession>Q5KPD8</accession>
<sequence>MRLPLDIYLDDTRSSATPSLYSPSDSEEERNSAVLTSRSQRLPTSKQRRASNVSRKRRREKSSSEDVFAVEHILARSLSKWRNPESNKYEYRYLVRWENYQPKDDTWEGRSGLMEGSKQLLEEFENRGYQPFTILASKSAASKPTMYLVRYGVVSDSILPSPLYEKVWHSASQINRVGGVPKAVVKNAIDKYEETERLEEGKGLARGGSPRTLQLQKDRCILDILERKEEGDEDPPTVIFHVRWRDKWKLKEEWMNYERIVFTFEEDGKQFLMKWEEKRGYVKPTKVTTVRLVEKPDNMKRPATSSHAKERQPMTEYELERLKNIEANKELMRQLGL</sequence>
<dbReference type="Gene3D" id="2.40.50.40">
    <property type="match status" value="1"/>
</dbReference>
<dbReference type="GeneID" id="3253388"/>
<keyword evidence="4" id="KW-1185">Reference proteome</keyword>
<proteinExistence type="predicted"/>
<feature type="compositionally biased region" description="Polar residues" evidence="1">
    <location>
        <begin position="33"/>
        <end position="45"/>
    </location>
</feature>
<dbReference type="RefSeq" id="XP_024511908.1">
    <property type="nucleotide sequence ID" value="XM_024656227.1"/>
</dbReference>
<dbReference type="eggNOG" id="ENOG502RB8B">
    <property type="taxonomic scope" value="Eukaryota"/>
</dbReference>